<evidence type="ECO:0000313" key="2">
    <source>
        <dbReference type="Proteomes" id="UP000281708"/>
    </source>
</evidence>
<reference evidence="1 2" key="1">
    <citation type="submission" date="2018-10" db="EMBL/GenBank/DDBJ databases">
        <title>Marmoricola sp. 4Q3S-7 whole genome shotgun sequence.</title>
        <authorList>
            <person name="Li F."/>
        </authorList>
    </citation>
    <scope>NUCLEOTIDE SEQUENCE [LARGE SCALE GENOMIC DNA]</scope>
    <source>
        <strain evidence="1 2">4Q3S-7</strain>
    </source>
</reference>
<dbReference type="AlphaFoldDB" id="A0A3L8NX58"/>
<comment type="caution">
    <text evidence="1">The sequence shown here is derived from an EMBL/GenBank/DDBJ whole genome shotgun (WGS) entry which is preliminary data.</text>
</comment>
<dbReference type="Proteomes" id="UP000281708">
    <property type="component" value="Unassembled WGS sequence"/>
</dbReference>
<proteinExistence type="predicted"/>
<protein>
    <submittedName>
        <fullName evidence="1">Uncharacterized protein</fullName>
    </submittedName>
</protein>
<keyword evidence="2" id="KW-1185">Reference proteome</keyword>
<evidence type="ECO:0000313" key="1">
    <source>
        <dbReference type="EMBL" id="RLV47836.1"/>
    </source>
</evidence>
<name>A0A3L8NX58_9ACTN</name>
<organism evidence="1 2">
    <name type="scientific">Nocardioides mangrovicus</name>
    <dbReference type="NCBI Taxonomy" id="2478913"/>
    <lineage>
        <taxon>Bacteria</taxon>
        <taxon>Bacillati</taxon>
        <taxon>Actinomycetota</taxon>
        <taxon>Actinomycetes</taxon>
        <taxon>Propionibacteriales</taxon>
        <taxon>Nocardioidaceae</taxon>
        <taxon>Nocardioides</taxon>
    </lineage>
</organism>
<sequence>MTRRRALVAVGLVVLLIAAVVVWRTTRATEPSAREQFRSRLAAAPGVVSLRWSYTGSSVAVVRLPPRVTATQVRRLVGLGHRRCCRSVLESGSVRMELDDRATTRSAALFAALARADVPASVTVPAHLPNLVTVRTNGTQVTRALATSQRLLTAGGSRLDGLLVQTTGQDLAHYVVTANDLGDQVARNRLDQILGVAADPSLGVEQVSGSAEAASVQLHAEDRSQASQLWRRATAALRGHGVDALEVRIGAADDPAHTLTAPFGAPFTAARPAG</sequence>
<accession>A0A3L8NX58</accession>
<dbReference type="EMBL" id="RDBE01000010">
    <property type="protein sequence ID" value="RLV47836.1"/>
    <property type="molecule type" value="Genomic_DNA"/>
</dbReference>
<gene>
    <name evidence="1" type="ORF">D9V37_17085</name>
</gene>
<dbReference type="RefSeq" id="WP_121807342.1">
    <property type="nucleotide sequence ID" value="NZ_RDBE01000010.1"/>
</dbReference>